<dbReference type="GO" id="GO:0006355">
    <property type="term" value="P:regulation of DNA-templated transcription"/>
    <property type="evidence" value="ECO:0007669"/>
    <property type="project" value="InterPro"/>
</dbReference>
<dbReference type="Gene3D" id="3.40.50.2300">
    <property type="match status" value="1"/>
</dbReference>
<keyword evidence="2" id="KW-0238">DNA-binding</keyword>
<dbReference type="EMBL" id="FLUO01000003">
    <property type="protein sequence ID" value="SBW12563.1"/>
    <property type="molecule type" value="Genomic_DNA"/>
</dbReference>
<dbReference type="InterPro" id="IPR058245">
    <property type="entry name" value="NreC/VraR/RcsB-like_REC"/>
</dbReference>
<sequence length="217" mass="23297">MAYTVLIADDHELFRDGLKMVLQHLAPGTRCLTAGDHREALELANATPDLDLVLLDIRMPGMPWEEALRQLRVDRPEVPVVILSALVDRALITTAMRSGARGFIPKTSSSTVMVHAMNLVLSGGHYIPTMVLEDGPEESAASEQTSPSAALTPRQMDVLRLVARGLSNRDIAHALDLSEGTVKLHVTAILKALGVPNRTSAVIAAARMGLTEGEDAP</sequence>
<dbReference type="InterPro" id="IPR000792">
    <property type="entry name" value="Tscrpt_reg_LuxR_C"/>
</dbReference>
<reference evidence="6" key="1">
    <citation type="submission" date="2016-04" db="EMBL/GenBank/DDBJ databases">
        <authorList>
            <person name="Evans L.H."/>
            <person name="Alamgir A."/>
            <person name="Owens N."/>
            <person name="Weber N.D."/>
            <person name="Virtaneva K."/>
            <person name="Barbian K."/>
            <person name="Babar A."/>
            <person name="Rosenke K."/>
        </authorList>
    </citation>
    <scope>NUCLEOTIDE SEQUENCE</scope>
    <source>
        <strain evidence="6">86</strain>
    </source>
</reference>
<feature type="modified residue" description="4-aspartylphosphate" evidence="3">
    <location>
        <position position="56"/>
    </location>
</feature>
<feature type="domain" description="HTH luxR-type" evidence="4">
    <location>
        <begin position="144"/>
        <end position="209"/>
    </location>
</feature>
<dbReference type="CDD" id="cd06170">
    <property type="entry name" value="LuxR_C_like"/>
    <property type="match status" value="1"/>
</dbReference>
<organism evidence="6">
    <name type="scientific">uncultured Alphaproteobacteria bacterium</name>
    <dbReference type="NCBI Taxonomy" id="91750"/>
    <lineage>
        <taxon>Bacteria</taxon>
        <taxon>Pseudomonadati</taxon>
        <taxon>Pseudomonadota</taxon>
        <taxon>Alphaproteobacteria</taxon>
        <taxon>environmental samples</taxon>
    </lineage>
</organism>
<dbReference type="PANTHER" id="PTHR45566:SF2">
    <property type="entry name" value="NARL SUBFAMILY"/>
    <property type="match status" value="1"/>
</dbReference>
<dbReference type="GO" id="GO:0000160">
    <property type="term" value="P:phosphorelay signal transduction system"/>
    <property type="evidence" value="ECO:0007669"/>
    <property type="project" value="InterPro"/>
</dbReference>
<evidence type="ECO:0000259" key="5">
    <source>
        <dbReference type="PROSITE" id="PS50110"/>
    </source>
</evidence>
<dbReference type="SMART" id="SM00448">
    <property type="entry name" value="REC"/>
    <property type="match status" value="1"/>
</dbReference>
<dbReference type="PRINTS" id="PR00038">
    <property type="entry name" value="HTHLUXR"/>
</dbReference>
<dbReference type="AlphaFoldDB" id="A0A212KLH6"/>
<evidence type="ECO:0000256" key="2">
    <source>
        <dbReference type="ARBA" id="ARBA00023125"/>
    </source>
</evidence>
<dbReference type="PROSITE" id="PS50043">
    <property type="entry name" value="HTH_LUXR_2"/>
    <property type="match status" value="1"/>
</dbReference>
<gene>
    <name evidence="6" type="primary">agmR</name>
    <name evidence="6" type="ORF">KL86APRO_30094</name>
</gene>
<dbReference type="InterPro" id="IPR016032">
    <property type="entry name" value="Sig_transdc_resp-reg_C-effctor"/>
</dbReference>
<dbReference type="InterPro" id="IPR051015">
    <property type="entry name" value="EvgA-like"/>
</dbReference>
<dbReference type="Pfam" id="PF00196">
    <property type="entry name" value="GerE"/>
    <property type="match status" value="1"/>
</dbReference>
<keyword evidence="1 3" id="KW-0597">Phosphoprotein</keyword>
<proteinExistence type="predicted"/>
<evidence type="ECO:0000256" key="3">
    <source>
        <dbReference type="PROSITE-ProRule" id="PRU00169"/>
    </source>
</evidence>
<protein>
    <submittedName>
        <fullName evidence="6">Glycerol metabolism activator</fullName>
    </submittedName>
</protein>
<evidence type="ECO:0000313" key="6">
    <source>
        <dbReference type="EMBL" id="SBW12563.1"/>
    </source>
</evidence>
<dbReference type="CDD" id="cd17535">
    <property type="entry name" value="REC_NarL-like"/>
    <property type="match status" value="1"/>
</dbReference>
<dbReference type="PROSITE" id="PS50110">
    <property type="entry name" value="RESPONSE_REGULATORY"/>
    <property type="match status" value="1"/>
</dbReference>
<accession>A0A212KLH6</accession>
<dbReference type="InterPro" id="IPR011006">
    <property type="entry name" value="CheY-like_superfamily"/>
</dbReference>
<dbReference type="SMART" id="SM00421">
    <property type="entry name" value="HTH_LUXR"/>
    <property type="match status" value="1"/>
</dbReference>
<name>A0A212KLH6_9PROT</name>
<evidence type="ECO:0000256" key="1">
    <source>
        <dbReference type="ARBA" id="ARBA00022553"/>
    </source>
</evidence>
<dbReference type="InterPro" id="IPR001789">
    <property type="entry name" value="Sig_transdc_resp-reg_receiver"/>
</dbReference>
<dbReference type="SUPFAM" id="SSF52172">
    <property type="entry name" value="CheY-like"/>
    <property type="match status" value="1"/>
</dbReference>
<feature type="domain" description="Response regulatory" evidence="5">
    <location>
        <begin position="4"/>
        <end position="121"/>
    </location>
</feature>
<dbReference type="GO" id="GO:0003677">
    <property type="term" value="F:DNA binding"/>
    <property type="evidence" value="ECO:0007669"/>
    <property type="project" value="UniProtKB-KW"/>
</dbReference>
<evidence type="ECO:0000259" key="4">
    <source>
        <dbReference type="PROSITE" id="PS50043"/>
    </source>
</evidence>
<dbReference type="Pfam" id="PF00072">
    <property type="entry name" value="Response_reg"/>
    <property type="match status" value="1"/>
</dbReference>
<dbReference type="SUPFAM" id="SSF46894">
    <property type="entry name" value="C-terminal effector domain of the bipartite response regulators"/>
    <property type="match status" value="1"/>
</dbReference>
<dbReference type="PANTHER" id="PTHR45566">
    <property type="entry name" value="HTH-TYPE TRANSCRIPTIONAL REGULATOR YHJB-RELATED"/>
    <property type="match status" value="1"/>
</dbReference>